<dbReference type="InterPro" id="IPR029016">
    <property type="entry name" value="GAF-like_dom_sf"/>
</dbReference>
<name>A0A1H8YGE2_9PSEU</name>
<dbReference type="Pfam" id="PF01614">
    <property type="entry name" value="IclR_C"/>
    <property type="match status" value="1"/>
</dbReference>
<evidence type="ECO:0000313" key="7">
    <source>
        <dbReference type="Proteomes" id="UP000198582"/>
    </source>
</evidence>
<keyword evidence="1" id="KW-0805">Transcription regulation</keyword>
<dbReference type="GO" id="GO:0003677">
    <property type="term" value="F:DNA binding"/>
    <property type="evidence" value="ECO:0007669"/>
    <property type="project" value="UniProtKB-KW"/>
</dbReference>
<feature type="domain" description="HTH iclR-type" evidence="4">
    <location>
        <begin position="20"/>
        <end position="81"/>
    </location>
</feature>
<dbReference type="PANTHER" id="PTHR30136:SF24">
    <property type="entry name" value="HTH-TYPE TRANSCRIPTIONAL REPRESSOR ALLR"/>
    <property type="match status" value="1"/>
</dbReference>
<reference evidence="6 7" key="1">
    <citation type="submission" date="2016-10" db="EMBL/GenBank/DDBJ databases">
        <authorList>
            <person name="de Groot N.N."/>
        </authorList>
    </citation>
    <scope>NUCLEOTIDE SEQUENCE [LARGE SCALE GENOMIC DNA]</scope>
    <source>
        <strain evidence="6 7">DSM 44993</strain>
    </source>
</reference>
<dbReference type="InterPro" id="IPR005471">
    <property type="entry name" value="Tscrpt_reg_IclR_N"/>
</dbReference>
<dbReference type="SMART" id="SM00346">
    <property type="entry name" value="HTH_ICLR"/>
    <property type="match status" value="1"/>
</dbReference>
<dbReference type="PROSITE" id="PS51077">
    <property type="entry name" value="HTH_ICLR"/>
    <property type="match status" value="1"/>
</dbReference>
<evidence type="ECO:0000259" key="4">
    <source>
        <dbReference type="PROSITE" id="PS51077"/>
    </source>
</evidence>
<dbReference type="GO" id="GO:0003700">
    <property type="term" value="F:DNA-binding transcription factor activity"/>
    <property type="evidence" value="ECO:0007669"/>
    <property type="project" value="TreeGrafter"/>
</dbReference>
<evidence type="ECO:0000259" key="5">
    <source>
        <dbReference type="PROSITE" id="PS51078"/>
    </source>
</evidence>
<evidence type="ECO:0000256" key="3">
    <source>
        <dbReference type="ARBA" id="ARBA00023163"/>
    </source>
</evidence>
<dbReference type="EMBL" id="FOEF01000015">
    <property type="protein sequence ID" value="SEP51142.1"/>
    <property type="molecule type" value="Genomic_DNA"/>
</dbReference>
<dbReference type="PROSITE" id="PS51078">
    <property type="entry name" value="ICLR_ED"/>
    <property type="match status" value="1"/>
</dbReference>
<dbReference type="STRING" id="394193.SAMN04489732_115162"/>
<dbReference type="SUPFAM" id="SSF46785">
    <property type="entry name" value="Winged helix' DNA-binding domain"/>
    <property type="match status" value="1"/>
</dbReference>
<dbReference type="InterPro" id="IPR036388">
    <property type="entry name" value="WH-like_DNA-bd_sf"/>
</dbReference>
<protein>
    <submittedName>
        <fullName evidence="6">Transcriptional regulator, IclR family</fullName>
    </submittedName>
</protein>
<dbReference type="InterPro" id="IPR014757">
    <property type="entry name" value="Tscrpt_reg_IclR_C"/>
</dbReference>
<proteinExistence type="predicted"/>
<keyword evidence="3" id="KW-0804">Transcription</keyword>
<evidence type="ECO:0000313" key="6">
    <source>
        <dbReference type="EMBL" id="SEP51142.1"/>
    </source>
</evidence>
<dbReference type="PANTHER" id="PTHR30136">
    <property type="entry name" value="HELIX-TURN-HELIX TRANSCRIPTIONAL REGULATOR, ICLR FAMILY"/>
    <property type="match status" value="1"/>
</dbReference>
<dbReference type="RefSeq" id="WP_091622977.1">
    <property type="nucleotide sequence ID" value="NZ_FOEF01000015.1"/>
</dbReference>
<evidence type="ECO:0000256" key="1">
    <source>
        <dbReference type="ARBA" id="ARBA00023015"/>
    </source>
</evidence>
<dbReference type="Gene3D" id="1.10.10.10">
    <property type="entry name" value="Winged helix-like DNA-binding domain superfamily/Winged helix DNA-binding domain"/>
    <property type="match status" value="1"/>
</dbReference>
<dbReference type="Pfam" id="PF09339">
    <property type="entry name" value="HTH_IclR"/>
    <property type="match status" value="1"/>
</dbReference>
<dbReference type="AlphaFoldDB" id="A0A1H8YGE2"/>
<sequence>MNLEAAGVPVPAEREPGKRSPAVAQAFAVLDALAERRRGLRLSELAVAVGAPKSSVHRLLATMGELGVTRKTGDGRFVVGPRMAAYAEPAGGELTGLLGMFYTCAEQIRDRQDETVQLAVLSGAEVTFIAHVDTTKPVRLQTRVGRQLPAHASASGKAILAFRGEEDLRPVLATGLPRLTGATLCEEPALRAELALVRERGHATEVEEMTANLSCFSAPVLDGDGRAVAAVTACVPANSVSPDRARILIDEVRRAAAELARHR</sequence>
<dbReference type="Proteomes" id="UP000198582">
    <property type="component" value="Unassembled WGS sequence"/>
</dbReference>
<organism evidence="6 7">
    <name type="scientific">Amycolatopsis saalfeldensis</name>
    <dbReference type="NCBI Taxonomy" id="394193"/>
    <lineage>
        <taxon>Bacteria</taxon>
        <taxon>Bacillati</taxon>
        <taxon>Actinomycetota</taxon>
        <taxon>Actinomycetes</taxon>
        <taxon>Pseudonocardiales</taxon>
        <taxon>Pseudonocardiaceae</taxon>
        <taxon>Amycolatopsis</taxon>
    </lineage>
</organism>
<dbReference type="Gene3D" id="3.30.450.40">
    <property type="match status" value="1"/>
</dbReference>
<accession>A0A1H8YGE2</accession>
<dbReference type="InterPro" id="IPR036390">
    <property type="entry name" value="WH_DNA-bd_sf"/>
</dbReference>
<gene>
    <name evidence="6" type="ORF">SAMN04489732_115162</name>
</gene>
<dbReference type="SUPFAM" id="SSF55781">
    <property type="entry name" value="GAF domain-like"/>
    <property type="match status" value="1"/>
</dbReference>
<keyword evidence="2" id="KW-0238">DNA-binding</keyword>
<evidence type="ECO:0000256" key="2">
    <source>
        <dbReference type="ARBA" id="ARBA00023125"/>
    </source>
</evidence>
<keyword evidence="7" id="KW-1185">Reference proteome</keyword>
<dbReference type="OrthoDB" id="60629at2"/>
<dbReference type="GO" id="GO:0045892">
    <property type="term" value="P:negative regulation of DNA-templated transcription"/>
    <property type="evidence" value="ECO:0007669"/>
    <property type="project" value="TreeGrafter"/>
</dbReference>
<feature type="domain" description="IclR-ED" evidence="5">
    <location>
        <begin position="82"/>
        <end position="263"/>
    </location>
</feature>
<dbReference type="InterPro" id="IPR050707">
    <property type="entry name" value="HTH_MetabolicPath_Reg"/>
</dbReference>